<dbReference type="GO" id="GO:0005525">
    <property type="term" value="F:GTP binding"/>
    <property type="evidence" value="ECO:0007669"/>
    <property type="project" value="UniProtKB-KW"/>
</dbReference>
<dbReference type="FunFam" id="3.40.50.300:FF:000366">
    <property type="entry name" value="GTPase, IMAP family member 2"/>
    <property type="match status" value="1"/>
</dbReference>
<feature type="compositionally biased region" description="Basic and acidic residues" evidence="4">
    <location>
        <begin position="10"/>
        <end position="31"/>
    </location>
</feature>
<evidence type="ECO:0000313" key="6">
    <source>
        <dbReference type="EMBL" id="KAG7460060.1"/>
    </source>
</evidence>
<dbReference type="InterPro" id="IPR006703">
    <property type="entry name" value="G_AIG1"/>
</dbReference>
<proteinExistence type="inferred from homology"/>
<keyword evidence="3" id="KW-0342">GTP-binding</keyword>
<dbReference type="InterPro" id="IPR045058">
    <property type="entry name" value="GIMA/IAN/Toc"/>
</dbReference>
<evidence type="ECO:0000313" key="7">
    <source>
        <dbReference type="Proteomes" id="UP001046870"/>
    </source>
</evidence>
<name>A0A9D3PH24_MEGAT</name>
<evidence type="ECO:0000259" key="5">
    <source>
        <dbReference type="PROSITE" id="PS51720"/>
    </source>
</evidence>
<feature type="region of interest" description="Disordered" evidence="4">
    <location>
        <begin position="515"/>
        <end position="550"/>
    </location>
</feature>
<organism evidence="6 7">
    <name type="scientific">Megalops atlanticus</name>
    <name type="common">Tarpon</name>
    <name type="synonym">Clupea gigantea</name>
    <dbReference type="NCBI Taxonomy" id="7932"/>
    <lineage>
        <taxon>Eukaryota</taxon>
        <taxon>Metazoa</taxon>
        <taxon>Chordata</taxon>
        <taxon>Craniata</taxon>
        <taxon>Vertebrata</taxon>
        <taxon>Euteleostomi</taxon>
        <taxon>Actinopterygii</taxon>
        <taxon>Neopterygii</taxon>
        <taxon>Teleostei</taxon>
        <taxon>Elopiformes</taxon>
        <taxon>Megalopidae</taxon>
        <taxon>Megalops</taxon>
    </lineage>
</organism>
<evidence type="ECO:0000256" key="4">
    <source>
        <dbReference type="SAM" id="MobiDB-lite"/>
    </source>
</evidence>
<feature type="compositionally biased region" description="Basic and acidic residues" evidence="4">
    <location>
        <begin position="540"/>
        <end position="550"/>
    </location>
</feature>
<evidence type="ECO:0000256" key="1">
    <source>
        <dbReference type="ARBA" id="ARBA00008535"/>
    </source>
</evidence>
<comment type="caution">
    <text evidence="6">The sequence shown here is derived from an EMBL/GenBank/DDBJ whole genome shotgun (WGS) entry which is preliminary data.</text>
</comment>
<reference evidence="6" key="1">
    <citation type="submission" date="2021-01" db="EMBL/GenBank/DDBJ databases">
        <authorList>
            <person name="Zahm M."/>
            <person name="Roques C."/>
            <person name="Cabau C."/>
            <person name="Klopp C."/>
            <person name="Donnadieu C."/>
            <person name="Jouanno E."/>
            <person name="Lampietro C."/>
            <person name="Louis A."/>
            <person name="Herpin A."/>
            <person name="Echchiki A."/>
            <person name="Berthelot C."/>
            <person name="Parey E."/>
            <person name="Roest-Crollius H."/>
            <person name="Braasch I."/>
            <person name="Postlethwait J."/>
            <person name="Bobe J."/>
            <person name="Montfort J."/>
            <person name="Bouchez O."/>
            <person name="Begum T."/>
            <person name="Mejri S."/>
            <person name="Adams A."/>
            <person name="Chen W.-J."/>
            <person name="Guiguen Y."/>
        </authorList>
    </citation>
    <scope>NUCLEOTIDE SEQUENCE</scope>
    <source>
        <strain evidence="6">YG-15Mar2019-1</strain>
        <tissue evidence="6">Brain</tissue>
    </source>
</reference>
<feature type="compositionally biased region" description="Basic and acidic residues" evidence="4">
    <location>
        <begin position="261"/>
        <end position="270"/>
    </location>
</feature>
<evidence type="ECO:0000256" key="3">
    <source>
        <dbReference type="ARBA" id="ARBA00023134"/>
    </source>
</evidence>
<feature type="domain" description="AIG1-type G" evidence="5">
    <location>
        <begin position="34"/>
        <end position="229"/>
    </location>
</feature>
<dbReference type="SUPFAM" id="SSF52540">
    <property type="entry name" value="P-loop containing nucleoside triphosphate hydrolases"/>
    <property type="match status" value="2"/>
</dbReference>
<feature type="region of interest" description="Disordered" evidence="4">
    <location>
        <begin position="244"/>
        <end position="271"/>
    </location>
</feature>
<keyword evidence="7" id="KW-1185">Reference proteome</keyword>
<gene>
    <name evidence="6" type="ORF">MATL_G00217070</name>
</gene>
<sequence length="550" mass="62394">MAGLLPSDLWKWDEGESKTQHSGRRSPDLERPNMSELSIVLVGMNDADKAAVGNFILQREAFEREPPPTPVEQQCERARGTMDGRRITVINTPNLMDPRQSHQKFSQHIESCVSLSAPGPHVFLLVLQIGTFTKEDRHRVRRALEALSEKAFEYTMVLIISEGSRKKFSIDDLAKKNNPLYQLIQECRRRYYLWKNKDKTSQVMELIINTVVKANGGSHLTCEVYKDAQSGIPPVPEYSLMVSEQRTEREKKSHPLFGGEQKMEKEEAGESNKSISLMKIVKQRNFSVKAPMVASREQDSKQLSNMPEGDSPTERLNLVLCGKRGAEKTSTGNAILGDYRSVSECQGRQGKVCGHLVTVVEMPALHNTQLSEEKVKHLTLRCISQCEPGVHAFLLVIPWGPLTDEDKGELDMILKTFTERIISYVMVLFAHDFSPTAEEVDFLAQNKVMQQLLQKCGNRFHIFNHSNTENNPHVSELLNKVKLMVTENTNSCFSPDMCLEAQFERRIRELEARHQTELEEKDRKIKELEDNVKSLSPGVKGKDESTDCAK</sequence>
<evidence type="ECO:0000256" key="2">
    <source>
        <dbReference type="ARBA" id="ARBA00022741"/>
    </source>
</evidence>
<feature type="compositionally biased region" description="Basic and acidic residues" evidence="4">
    <location>
        <begin position="515"/>
        <end position="532"/>
    </location>
</feature>
<dbReference type="PANTHER" id="PTHR10903:SF170">
    <property type="entry name" value="GTPASE IMAP FAMILY MEMBER 7"/>
    <property type="match status" value="1"/>
</dbReference>
<dbReference type="Pfam" id="PF04548">
    <property type="entry name" value="AIG1"/>
    <property type="match status" value="2"/>
</dbReference>
<dbReference type="InterPro" id="IPR027417">
    <property type="entry name" value="P-loop_NTPase"/>
</dbReference>
<feature type="domain" description="AIG1-type G" evidence="5">
    <location>
        <begin position="313"/>
        <end position="502"/>
    </location>
</feature>
<dbReference type="PANTHER" id="PTHR10903">
    <property type="entry name" value="GTPASE, IMAP FAMILY MEMBER-RELATED"/>
    <property type="match status" value="1"/>
</dbReference>
<feature type="region of interest" description="Disordered" evidence="4">
    <location>
        <begin position="1"/>
        <end position="31"/>
    </location>
</feature>
<dbReference type="AlphaFoldDB" id="A0A9D3PH24"/>
<dbReference type="Gene3D" id="3.40.50.300">
    <property type="entry name" value="P-loop containing nucleotide triphosphate hydrolases"/>
    <property type="match status" value="2"/>
</dbReference>
<dbReference type="PROSITE" id="PS51720">
    <property type="entry name" value="G_AIG1"/>
    <property type="match status" value="2"/>
</dbReference>
<feature type="region of interest" description="Disordered" evidence="4">
    <location>
        <begin position="291"/>
        <end position="311"/>
    </location>
</feature>
<protein>
    <recommendedName>
        <fullName evidence="5">AIG1-type G domain-containing protein</fullName>
    </recommendedName>
</protein>
<comment type="similarity">
    <text evidence="1">Belongs to the TRAFAC class TrmE-Era-EngA-EngB-Septin-like GTPase superfamily. AIG1/Toc34/Toc159-like paraseptin GTPase family. IAN subfamily.</text>
</comment>
<accession>A0A9D3PH24</accession>
<dbReference type="OrthoDB" id="8954335at2759"/>
<keyword evidence="2" id="KW-0547">Nucleotide-binding</keyword>
<dbReference type="EMBL" id="JAFDVH010000019">
    <property type="protein sequence ID" value="KAG7460060.1"/>
    <property type="molecule type" value="Genomic_DNA"/>
</dbReference>
<dbReference type="Proteomes" id="UP001046870">
    <property type="component" value="Chromosome 19"/>
</dbReference>